<evidence type="ECO:0000313" key="11">
    <source>
        <dbReference type="Proteomes" id="UP000274097"/>
    </source>
</evidence>
<dbReference type="FunFam" id="1.10.45.10:FF:000001">
    <property type="entry name" value="D-lactate dehydrogenase mitochondrial"/>
    <property type="match status" value="1"/>
</dbReference>
<dbReference type="InterPro" id="IPR016166">
    <property type="entry name" value="FAD-bd_PCMH"/>
</dbReference>
<keyword evidence="5" id="KW-0809">Transit peptide</keyword>
<accession>A0A3A9J9S5</accession>
<dbReference type="GO" id="GO:0004458">
    <property type="term" value="F:D-lactate dehydrogenase (cytochrome) activity"/>
    <property type="evidence" value="ECO:0007669"/>
    <property type="project" value="UniProtKB-EC"/>
</dbReference>
<dbReference type="Pfam" id="PF01565">
    <property type="entry name" value="FAD_binding_4"/>
    <property type="match status" value="1"/>
</dbReference>
<dbReference type="Gene3D" id="3.30.465.10">
    <property type="match status" value="1"/>
</dbReference>
<dbReference type="Proteomes" id="UP000274097">
    <property type="component" value="Unassembled WGS sequence"/>
</dbReference>
<evidence type="ECO:0000256" key="4">
    <source>
        <dbReference type="ARBA" id="ARBA00022827"/>
    </source>
</evidence>
<dbReference type="Proteomes" id="UP000278036">
    <property type="component" value="Unassembled WGS sequence"/>
</dbReference>
<gene>
    <name evidence="9" type="ORF">D6Z83_25235</name>
    <name evidence="10" type="ORF">EBE87_09795</name>
</gene>
<evidence type="ECO:0000256" key="1">
    <source>
        <dbReference type="ARBA" id="ARBA00001974"/>
    </source>
</evidence>
<dbReference type="InterPro" id="IPR006094">
    <property type="entry name" value="Oxid_FAD_bind_N"/>
</dbReference>
<name>A0A3A9J9S5_9PROT</name>
<dbReference type="AlphaFoldDB" id="A0A3A9J9S5"/>
<keyword evidence="3" id="KW-0285">Flavoprotein</keyword>
<evidence type="ECO:0000256" key="7">
    <source>
        <dbReference type="ARBA" id="ARBA00038897"/>
    </source>
</evidence>
<evidence type="ECO:0000256" key="5">
    <source>
        <dbReference type="ARBA" id="ARBA00022946"/>
    </source>
</evidence>
<dbReference type="FunFam" id="3.30.70.2740:FF:000001">
    <property type="entry name" value="D-lactate dehydrogenase mitochondrial"/>
    <property type="match status" value="1"/>
</dbReference>
<evidence type="ECO:0000313" key="10">
    <source>
        <dbReference type="EMBL" id="RMI25419.1"/>
    </source>
</evidence>
<dbReference type="GO" id="GO:0008720">
    <property type="term" value="F:D-lactate dehydrogenase (NAD+) activity"/>
    <property type="evidence" value="ECO:0007669"/>
    <property type="project" value="TreeGrafter"/>
</dbReference>
<sequence length="463" mass="49382">MNIETNPVETVIAALREFLGERLSTNASIREQHAKGEDANPPVLPDAVAFVEKTEEVSRVLRLCNTHGVPVVPFGAGTSLEGHVVPVRKGISLDLSRMNAILEVNAEDMDCLVEPGVSRHQLNDYLRDQGLFFPVDPGAHCSLGGMVATRASGTNAVRYGTMKEATLGLEVVLADGRVIQTGGRTRKAANGYDLTRLFVGSEGTLGVVTKIRLRLHGIPEATSAAVCQFDSLAAAVETTIMVMQAGIPVARIELADADQMRASIAYSKLDFQPQPTLFLEFHGSPAGVKEQAEAVEAIAADMGGKGFAWAHDAEARNKLWKARHDAWWAANALYPGCRGITTDVCVPISKLAEAIVGAKEDAVAMGQNTCIVGHVGDGNFHCVILFPEGDPKGLERAWELDRKIVARGLALGGTCSGEHGVGLGKREFLAQEHGQDVLDVMLSLKATLDPKGILNPGKMFPGN</sequence>
<proteinExistence type="inferred from homology"/>
<keyword evidence="11" id="KW-1185">Reference proteome</keyword>
<dbReference type="OrthoDB" id="9815648at2"/>
<dbReference type="EC" id="1.1.2.4" evidence="7"/>
<protein>
    <recommendedName>
        <fullName evidence="7">D-lactate dehydrogenase (cytochrome)</fullName>
        <ecNumber evidence="7">1.1.2.4</ecNumber>
    </recommendedName>
</protein>
<dbReference type="Gene3D" id="1.10.45.10">
    <property type="entry name" value="Vanillyl-alcohol Oxidase, Chain A, domain 4"/>
    <property type="match status" value="1"/>
</dbReference>
<dbReference type="InterPro" id="IPR016171">
    <property type="entry name" value="Vanillyl_alc_oxidase_C-sub2"/>
</dbReference>
<comment type="caution">
    <text evidence="9">The sequence shown here is derived from an EMBL/GenBank/DDBJ whole genome shotgun (WGS) entry which is preliminary data.</text>
</comment>
<dbReference type="PANTHER" id="PTHR11748">
    <property type="entry name" value="D-LACTATE DEHYDROGENASE"/>
    <property type="match status" value="1"/>
</dbReference>
<dbReference type="Pfam" id="PF02913">
    <property type="entry name" value="FAD-oxidase_C"/>
    <property type="match status" value="1"/>
</dbReference>
<dbReference type="GO" id="GO:0071949">
    <property type="term" value="F:FAD binding"/>
    <property type="evidence" value="ECO:0007669"/>
    <property type="project" value="InterPro"/>
</dbReference>
<feature type="domain" description="FAD-binding PCMH-type" evidence="8">
    <location>
        <begin position="41"/>
        <end position="218"/>
    </location>
</feature>
<comment type="similarity">
    <text evidence="2">Belongs to the FAD-binding oxidoreductase/transferase type 4 family.</text>
</comment>
<dbReference type="EMBL" id="RAQU01000281">
    <property type="protein sequence ID" value="RKK01385.1"/>
    <property type="molecule type" value="Genomic_DNA"/>
</dbReference>
<dbReference type="PANTHER" id="PTHR11748:SF111">
    <property type="entry name" value="D-LACTATE DEHYDROGENASE, MITOCHONDRIAL-RELATED"/>
    <property type="match status" value="1"/>
</dbReference>
<dbReference type="FunFam" id="3.30.465.10:FF:000016">
    <property type="entry name" value="probable D-lactate dehydrogenase, mitochondrial"/>
    <property type="match status" value="1"/>
</dbReference>
<evidence type="ECO:0000256" key="6">
    <source>
        <dbReference type="ARBA" id="ARBA00023002"/>
    </source>
</evidence>
<dbReference type="EMBL" id="RFLX01000005">
    <property type="protein sequence ID" value="RMI25419.1"/>
    <property type="molecule type" value="Genomic_DNA"/>
</dbReference>
<keyword evidence="4" id="KW-0274">FAD</keyword>
<evidence type="ECO:0000313" key="12">
    <source>
        <dbReference type="Proteomes" id="UP000278036"/>
    </source>
</evidence>
<reference evidence="9 12" key="1">
    <citation type="submission" date="2018-09" db="EMBL/GenBank/DDBJ databases">
        <title>Roseomonas sp. nov., isolated from feces of Tibetan antelopes in the Qinghai-Tibet plateau, China.</title>
        <authorList>
            <person name="Tian Z."/>
        </authorList>
    </citation>
    <scope>NUCLEOTIDE SEQUENCE [LARGE SCALE GENOMIC DNA]</scope>
    <source>
        <strain evidence="10 11">Z23</strain>
        <strain evidence="9 12">Z24</strain>
    </source>
</reference>
<dbReference type="GO" id="GO:1903457">
    <property type="term" value="P:lactate catabolic process"/>
    <property type="evidence" value="ECO:0007669"/>
    <property type="project" value="TreeGrafter"/>
</dbReference>
<keyword evidence="6" id="KW-0560">Oxidoreductase</keyword>
<dbReference type="InterPro" id="IPR004113">
    <property type="entry name" value="FAD-bd_oxidored_4_C"/>
</dbReference>
<dbReference type="SUPFAM" id="SSF55103">
    <property type="entry name" value="FAD-linked oxidases, C-terminal domain"/>
    <property type="match status" value="1"/>
</dbReference>
<evidence type="ECO:0000256" key="3">
    <source>
        <dbReference type="ARBA" id="ARBA00022630"/>
    </source>
</evidence>
<dbReference type="PROSITE" id="PS51387">
    <property type="entry name" value="FAD_PCMH"/>
    <property type="match status" value="1"/>
</dbReference>
<dbReference type="SUPFAM" id="SSF56176">
    <property type="entry name" value="FAD-binding/transporter-associated domain-like"/>
    <property type="match status" value="1"/>
</dbReference>
<dbReference type="Gene3D" id="3.30.70.2740">
    <property type="match status" value="1"/>
</dbReference>
<evidence type="ECO:0000259" key="8">
    <source>
        <dbReference type="PROSITE" id="PS51387"/>
    </source>
</evidence>
<dbReference type="InterPro" id="IPR016164">
    <property type="entry name" value="FAD-linked_Oxase-like_C"/>
</dbReference>
<evidence type="ECO:0000313" key="9">
    <source>
        <dbReference type="EMBL" id="RKK01385.1"/>
    </source>
</evidence>
<dbReference type="InterPro" id="IPR016169">
    <property type="entry name" value="FAD-bd_PCMH_sub2"/>
</dbReference>
<dbReference type="RefSeq" id="WP_120640894.1">
    <property type="nucleotide sequence ID" value="NZ_RAQU01000281.1"/>
</dbReference>
<dbReference type="InParanoid" id="A0A3A9J9S5"/>
<organism evidence="9 12">
    <name type="scientific">Teichococcus wenyumeiae</name>
    <dbReference type="NCBI Taxonomy" id="2478470"/>
    <lineage>
        <taxon>Bacteria</taxon>
        <taxon>Pseudomonadati</taxon>
        <taxon>Pseudomonadota</taxon>
        <taxon>Alphaproteobacteria</taxon>
        <taxon>Acetobacterales</taxon>
        <taxon>Roseomonadaceae</taxon>
        <taxon>Roseomonas</taxon>
    </lineage>
</organism>
<comment type="cofactor">
    <cofactor evidence="1">
        <name>FAD</name>
        <dbReference type="ChEBI" id="CHEBI:57692"/>
    </cofactor>
</comment>
<evidence type="ECO:0000256" key="2">
    <source>
        <dbReference type="ARBA" id="ARBA00008000"/>
    </source>
</evidence>
<dbReference type="InterPro" id="IPR036318">
    <property type="entry name" value="FAD-bd_PCMH-like_sf"/>
</dbReference>